<dbReference type="OrthoDB" id="128688at2"/>
<dbReference type="Gene3D" id="3.40.50.2300">
    <property type="match status" value="2"/>
</dbReference>
<dbReference type="EMBL" id="AWGB01000031">
    <property type="protein sequence ID" value="ESQ89196.1"/>
    <property type="molecule type" value="Genomic_DNA"/>
</dbReference>
<evidence type="ECO:0000313" key="5">
    <source>
        <dbReference type="EMBL" id="ESQ89196.1"/>
    </source>
</evidence>
<evidence type="ECO:0000259" key="4">
    <source>
        <dbReference type="PROSITE" id="PS50932"/>
    </source>
</evidence>
<dbReference type="PANTHER" id="PTHR30146:SF153">
    <property type="entry name" value="LACTOSE OPERON REPRESSOR"/>
    <property type="match status" value="1"/>
</dbReference>
<dbReference type="SUPFAM" id="SSF53822">
    <property type="entry name" value="Periplasmic binding protein-like I"/>
    <property type="match status" value="1"/>
</dbReference>
<keyword evidence="6" id="KW-1185">Reference proteome</keyword>
<organism evidence="5 6">
    <name type="scientific">Asticcacaulis benevestitus DSM 16100 = ATCC BAA-896</name>
    <dbReference type="NCBI Taxonomy" id="1121022"/>
    <lineage>
        <taxon>Bacteria</taxon>
        <taxon>Pseudomonadati</taxon>
        <taxon>Pseudomonadota</taxon>
        <taxon>Alphaproteobacteria</taxon>
        <taxon>Caulobacterales</taxon>
        <taxon>Caulobacteraceae</taxon>
        <taxon>Asticcacaulis</taxon>
    </lineage>
</organism>
<dbReference type="GO" id="GO:0000976">
    <property type="term" value="F:transcription cis-regulatory region binding"/>
    <property type="evidence" value="ECO:0007669"/>
    <property type="project" value="TreeGrafter"/>
</dbReference>
<dbReference type="PATRIC" id="fig|1121022.4.peg.2966"/>
<dbReference type="InterPro" id="IPR000843">
    <property type="entry name" value="HTH_LacI"/>
</dbReference>
<protein>
    <recommendedName>
        <fullName evidence="4">HTH lacI-type domain-containing protein</fullName>
    </recommendedName>
</protein>
<dbReference type="Proteomes" id="UP000017837">
    <property type="component" value="Unassembled WGS sequence"/>
</dbReference>
<dbReference type="RefSeq" id="WP_018080428.1">
    <property type="nucleotide sequence ID" value="NZ_AQWM01000002.1"/>
</dbReference>
<keyword evidence="3" id="KW-0804">Transcription</keyword>
<sequence>MTTYDDDIEAFIKSRKKATINDVARLARLSKKTVSRVINASPSVRAETRDQVNAVIDRIGFRPDPQARGLAFRRSFLIGLIYDNPNAQYVVNMQLGALDALRGSGTELVLHPCDRHSDQFIKDIRDFIELQRLAGVIVLPPISEDKRLLGLLEDLKTPYVRVSALHPATTKGGHAILSKERIGCRAAGEHLAQLGHTRIGFIAGPDGYLSASERRAGFREGLQAHGLDIEPALEVQGDYTLESGHAAALRLLTSDTRPTALFAGNDEMAIGAYKAAFGLGLRIPDDLSICGYDDSPMAERVYPPLTTVHLPTRDMARAAVLTLLRSEGAPEDALIFESALVVRQSTAKV</sequence>
<dbReference type="STRING" id="1121022.GCA_000376105_00762"/>
<evidence type="ECO:0000313" key="6">
    <source>
        <dbReference type="Proteomes" id="UP000017837"/>
    </source>
</evidence>
<dbReference type="Pfam" id="PF00356">
    <property type="entry name" value="LacI"/>
    <property type="match status" value="1"/>
</dbReference>
<evidence type="ECO:0000256" key="1">
    <source>
        <dbReference type="ARBA" id="ARBA00023015"/>
    </source>
</evidence>
<proteinExistence type="predicted"/>
<dbReference type="InterPro" id="IPR010982">
    <property type="entry name" value="Lambda_DNA-bd_dom_sf"/>
</dbReference>
<evidence type="ECO:0000256" key="3">
    <source>
        <dbReference type="ARBA" id="ARBA00023163"/>
    </source>
</evidence>
<evidence type="ECO:0000256" key="2">
    <source>
        <dbReference type="ARBA" id="ARBA00023125"/>
    </source>
</evidence>
<name>V4PLU5_9CAUL</name>
<comment type="caution">
    <text evidence="5">The sequence shown here is derived from an EMBL/GenBank/DDBJ whole genome shotgun (WGS) entry which is preliminary data.</text>
</comment>
<dbReference type="SUPFAM" id="SSF47413">
    <property type="entry name" value="lambda repressor-like DNA-binding domains"/>
    <property type="match status" value="1"/>
</dbReference>
<dbReference type="InterPro" id="IPR046335">
    <property type="entry name" value="LacI/GalR-like_sensor"/>
</dbReference>
<dbReference type="CDD" id="cd01545">
    <property type="entry name" value="PBP1_SalR"/>
    <property type="match status" value="1"/>
</dbReference>
<dbReference type="GO" id="GO:0003700">
    <property type="term" value="F:DNA-binding transcription factor activity"/>
    <property type="evidence" value="ECO:0007669"/>
    <property type="project" value="TreeGrafter"/>
</dbReference>
<dbReference type="Gene3D" id="1.10.260.40">
    <property type="entry name" value="lambda repressor-like DNA-binding domains"/>
    <property type="match status" value="1"/>
</dbReference>
<accession>V4PLU5</accession>
<dbReference type="eggNOG" id="COG1609">
    <property type="taxonomic scope" value="Bacteria"/>
</dbReference>
<keyword evidence="1" id="KW-0805">Transcription regulation</keyword>
<dbReference type="Pfam" id="PF13377">
    <property type="entry name" value="Peripla_BP_3"/>
    <property type="match status" value="1"/>
</dbReference>
<gene>
    <name evidence="5" type="ORF">ABENE_14585</name>
</gene>
<dbReference type="PANTHER" id="PTHR30146">
    <property type="entry name" value="LACI-RELATED TRANSCRIPTIONAL REPRESSOR"/>
    <property type="match status" value="1"/>
</dbReference>
<reference evidence="5 6" key="1">
    <citation type="journal article" date="2014" name="Nature">
        <title>Sequential evolution of bacterial morphology by co-option of a developmental regulator.</title>
        <authorList>
            <person name="Jiang C."/>
            <person name="Brown P.J."/>
            <person name="Ducret A."/>
            <person name="Brun Y.V."/>
        </authorList>
    </citation>
    <scope>NUCLEOTIDE SEQUENCE [LARGE SCALE GENOMIC DNA]</scope>
    <source>
        <strain evidence="5 6">DSM 16100</strain>
    </source>
</reference>
<dbReference type="SMART" id="SM00354">
    <property type="entry name" value="HTH_LACI"/>
    <property type="match status" value="1"/>
</dbReference>
<dbReference type="AlphaFoldDB" id="V4PLU5"/>
<dbReference type="InterPro" id="IPR028082">
    <property type="entry name" value="Peripla_BP_I"/>
</dbReference>
<dbReference type="CDD" id="cd01392">
    <property type="entry name" value="HTH_LacI"/>
    <property type="match status" value="1"/>
</dbReference>
<dbReference type="PROSITE" id="PS50932">
    <property type="entry name" value="HTH_LACI_2"/>
    <property type="match status" value="1"/>
</dbReference>
<keyword evidence="2" id="KW-0238">DNA-binding</keyword>
<feature type="domain" description="HTH lacI-type" evidence="4">
    <location>
        <begin position="18"/>
        <end position="72"/>
    </location>
</feature>